<sequence>MLSQTLMGKVYDATSTVKGVKVFNKTQNSLTATNEDGDFSIPARVGDTLAFESLFHHPKVEILESFHFEKTAVFELKTIINTLDEVEIKSEPEQPVFEEDTYNIELQTLIQEDIKRNPGLYMPQGSQYGVDFIYLIGQVAKLFTGKRSKIPTFRPMTYRQLDSLFENSSFFNKRLLDESLQIPQDKRQLFLDFYAAKQPSSELLKDGKKMELLEDLVLNSQLFLMLLEQYGKESISKD</sequence>
<proteinExistence type="predicted"/>
<protein>
    <submittedName>
        <fullName evidence="1">Uncharacterized protein</fullName>
    </submittedName>
</protein>
<name>A0A265UX86_9FLAO</name>
<dbReference type="EMBL" id="NGJN01000002">
    <property type="protein sequence ID" value="OZV69920.1"/>
    <property type="molecule type" value="Genomic_DNA"/>
</dbReference>
<keyword evidence="2" id="KW-1185">Reference proteome</keyword>
<organism evidence="1 2">
    <name type="scientific">Winogradskyella aurantia</name>
    <dbReference type="NCBI Taxonomy" id="1915063"/>
    <lineage>
        <taxon>Bacteria</taxon>
        <taxon>Pseudomonadati</taxon>
        <taxon>Bacteroidota</taxon>
        <taxon>Flavobacteriia</taxon>
        <taxon>Flavobacteriales</taxon>
        <taxon>Flavobacteriaceae</taxon>
        <taxon>Winogradskyella</taxon>
    </lineage>
</organism>
<dbReference type="Proteomes" id="UP000216840">
    <property type="component" value="Unassembled WGS sequence"/>
</dbReference>
<accession>A0A265UX86</accession>
<evidence type="ECO:0000313" key="1">
    <source>
        <dbReference type="EMBL" id="OZV69920.1"/>
    </source>
</evidence>
<dbReference type="AlphaFoldDB" id="A0A265UX86"/>
<dbReference type="SUPFAM" id="SSF49464">
    <property type="entry name" value="Carboxypeptidase regulatory domain-like"/>
    <property type="match status" value="1"/>
</dbReference>
<dbReference type="InterPro" id="IPR008969">
    <property type="entry name" value="CarboxyPept-like_regulatory"/>
</dbReference>
<gene>
    <name evidence="1" type="ORF">CA834_04685</name>
</gene>
<evidence type="ECO:0000313" key="2">
    <source>
        <dbReference type="Proteomes" id="UP000216840"/>
    </source>
</evidence>
<reference evidence="1 2" key="1">
    <citation type="submission" date="2017-05" db="EMBL/GenBank/DDBJ databases">
        <title>The draft genome sequence of Idiomarina salinarum WNB302.</title>
        <authorList>
            <person name="Sun Y."/>
            <person name="Chen B."/>
            <person name="Du Z."/>
        </authorList>
    </citation>
    <scope>NUCLEOTIDE SEQUENCE [LARGE SCALE GENOMIC DNA]</scope>
    <source>
        <strain evidence="1 2">WNB302</strain>
    </source>
</reference>
<comment type="caution">
    <text evidence="1">The sequence shown here is derived from an EMBL/GenBank/DDBJ whole genome shotgun (WGS) entry which is preliminary data.</text>
</comment>